<feature type="region of interest" description="Disordered" evidence="1">
    <location>
        <begin position="41"/>
        <end position="144"/>
    </location>
</feature>
<protein>
    <submittedName>
        <fullName evidence="3">Uncharacterized protein</fullName>
    </submittedName>
</protein>
<feature type="transmembrane region" description="Helical" evidence="2">
    <location>
        <begin position="154"/>
        <end position="171"/>
    </location>
</feature>
<dbReference type="EMBL" id="BAAAWD010000014">
    <property type="protein sequence ID" value="GAA3019453.1"/>
    <property type="molecule type" value="Genomic_DNA"/>
</dbReference>
<evidence type="ECO:0000256" key="1">
    <source>
        <dbReference type="SAM" id="MobiDB-lite"/>
    </source>
</evidence>
<evidence type="ECO:0000313" key="4">
    <source>
        <dbReference type="Proteomes" id="UP001499930"/>
    </source>
</evidence>
<keyword evidence="2" id="KW-0812">Transmembrane</keyword>
<comment type="caution">
    <text evidence="3">The sequence shown here is derived from an EMBL/GenBank/DDBJ whole genome shotgun (WGS) entry which is preliminary data.</text>
</comment>
<evidence type="ECO:0000256" key="2">
    <source>
        <dbReference type="SAM" id="Phobius"/>
    </source>
</evidence>
<evidence type="ECO:0000313" key="3">
    <source>
        <dbReference type="EMBL" id="GAA3019453.1"/>
    </source>
</evidence>
<feature type="transmembrane region" description="Helical" evidence="2">
    <location>
        <begin position="177"/>
        <end position="197"/>
    </location>
</feature>
<feature type="compositionally biased region" description="Low complexity" evidence="1">
    <location>
        <begin position="57"/>
        <end position="73"/>
    </location>
</feature>
<keyword evidence="2" id="KW-1133">Transmembrane helix</keyword>
<accession>A0ABP6KRS4</accession>
<reference evidence="4" key="1">
    <citation type="journal article" date="2019" name="Int. J. Syst. Evol. Microbiol.">
        <title>The Global Catalogue of Microorganisms (GCM) 10K type strain sequencing project: providing services to taxonomists for standard genome sequencing and annotation.</title>
        <authorList>
            <consortium name="The Broad Institute Genomics Platform"/>
            <consortium name="The Broad Institute Genome Sequencing Center for Infectious Disease"/>
            <person name="Wu L."/>
            <person name="Ma J."/>
        </authorList>
    </citation>
    <scope>NUCLEOTIDE SEQUENCE [LARGE SCALE GENOMIC DNA]</scope>
    <source>
        <strain evidence="4">JCM 3106</strain>
    </source>
</reference>
<gene>
    <name evidence="3" type="ORF">GCM10017559_49530</name>
</gene>
<sequence length="258" mass="27992">MSVFLYLAIVVMWLCVLVPMWLRRDRNTYADLDKDASPYAYEEQGAEEDSADTLAEPLPVSPSSLSSPSLSSSERSGDEVSEPGARETSPDTGAFGASEVPSGTAGTVSGGEPGTGDAPAGPGPVRPSMTRAEAERRRAEGRRRAKHVAKRRRLTLWCVLLLITSVVTAAVKVIPWWGVAPSVVLLGAYLGILRATVQIDAERRRAAVQARAERARRARRRAALLETQRPVAEIIDLDAHRDEIFDQYAESGRRAVGD</sequence>
<feature type="transmembrane region" description="Helical" evidence="2">
    <location>
        <begin position="6"/>
        <end position="22"/>
    </location>
</feature>
<keyword evidence="2" id="KW-0472">Membrane</keyword>
<dbReference type="RefSeq" id="WP_344899323.1">
    <property type="nucleotide sequence ID" value="NZ_BAAAWD010000014.1"/>
</dbReference>
<dbReference type="Proteomes" id="UP001499930">
    <property type="component" value="Unassembled WGS sequence"/>
</dbReference>
<name>A0ABP6KRS4_9ACTN</name>
<organism evidence="3 4">
    <name type="scientific">Streptosporangium longisporum</name>
    <dbReference type="NCBI Taxonomy" id="46187"/>
    <lineage>
        <taxon>Bacteria</taxon>
        <taxon>Bacillati</taxon>
        <taxon>Actinomycetota</taxon>
        <taxon>Actinomycetes</taxon>
        <taxon>Streptosporangiales</taxon>
        <taxon>Streptosporangiaceae</taxon>
        <taxon>Streptosporangium</taxon>
    </lineage>
</organism>
<proteinExistence type="predicted"/>
<keyword evidence="4" id="KW-1185">Reference proteome</keyword>